<proteinExistence type="predicted"/>
<sequence length="292" mass="33807">MNQQMFADIDGKDFTIVAEGQEIKVHKSILSQISPVFNRMFETKWKESVEGKIEYSFLSFKLAKIVMDLFYGKKYWRFLDKIEYIQLYQFADQYDITSLKNAVKNSIVLTPQNVVEYLNLVTESKSEELIRYCIDYLLTCIKYSHPMKDVQLLTNDVKLQIADLVLTSEILKVNIEKENVSRNDCRPYVEKNKLFPTQSQQIATMFPQNQFQTVPQISPSPLPPPPQMAPMPPLFPLANYAPNFGANIFSLVPNQHQNQMLQQQPTGLSQQQFLLLQQQMLLQMLNAITPPQ</sequence>
<protein>
    <submittedName>
        <fullName evidence="3">BTB domain-containing protein</fullName>
    </submittedName>
</protein>
<evidence type="ECO:0000313" key="3">
    <source>
        <dbReference type="WBParaSite" id="PDA_v2.g7604.t1"/>
    </source>
</evidence>
<accession>A0A914R7N5</accession>
<evidence type="ECO:0000313" key="2">
    <source>
        <dbReference type="Proteomes" id="UP000887578"/>
    </source>
</evidence>
<dbReference type="AlphaFoldDB" id="A0A914R7N5"/>
<dbReference type="SUPFAM" id="SSF54695">
    <property type="entry name" value="POZ domain"/>
    <property type="match status" value="1"/>
</dbReference>
<dbReference type="PROSITE" id="PS50097">
    <property type="entry name" value="BTB"/>
    <property type="match status" value="1"/>
</dbReference>
<reference evidence="3" key="1">
    <citation type="submission" date="2022-11" db="UniProtKB">
        <authorList>
            <consortium name="WormBaseParasite"/>
        </authorList>
    </citation>
    <scope>IDENTIFICATION</scope>
</reference>
<dbReference type="Gene3D" id="3.30.710.10">
    <property type="entry name" value="Potassium Channel Kv1.1, Chain A"/>
    <property type="match status" value="1"/>
</dbReference>
<dbReference type="Pfam" id="PF00651">
    <property type="entry name" value="BTB"/>
    <property type="match status" value="1"/>
</dbReference>
<dbReference type="CDD" id="cd18186">
    <property type="entry name" value="BTB_POZ_ZBTB_KLHL-like"/>
    <property type="match status" value="1"/>
</dbReference>
<organism evidence="2 3">
    <name type="scientific">Panagrolaimus davidi</name>
    <dbReference type="NCBI Taxonomy" id="227884"/>
    <lineage>
        <taxon>Eukaryota</taxon>
        <taxon>Metazoa</taxon>
        <taxon>Ecdysozoa</taxon>
        <taxon>Nematoda</taxon>
        <taxon>Chromadorea</taxon>
        <taxon>Rhabditida</taxon>
        <taxon>Tylenchina</taxon>
        <taxon>Panagrolaimomorpha</taxon>
        <taxon>Panagrolaimoidea</taxon>
        <taxon>Panagrolaimidae</taxon>
        <taxon>Panagrolaimus</taxon>
    </lineage>
</organism>
<dbReference type="SMART" id="SM00225">
    <property type="entry name" value="BTB"/>
    <property type="match status" value="1"/>
</dbReference>
<dbReference type="PANTHER" id="PTHR24413">
    <property type="entry name" value="SPECKLE-TYPE POZ PROTEIN"/>
    <property type="match status" value="1"/>
</dbReference>
<dbReference type="InterPro" id="IPR011333">
    <property type="entry name" value="SKP1/BTB/POZ_sf"/>
</dbReference>
<keyword evidence="2" id="KW-1185">Reference proteome</keyword>
<evidence type="ECO:0000259" key="1">
    <source>
        <dbReference type="PROSITE" id="PS50097"/>
    </source>
</evidence>
<feature type="domain" description="BTB" evidence="1">
    <location>
        <begin position="12"/>
        <end position="71"/>
    </location>
</feature>
<dbReference type="Proteomes" id="UP000887578">
    <property type="component" value="Unplaced"/>
</dbReference>
<dbReference type="InterPro" id="IPR000210">
    <property type="entry name" value="BTB/POZ_dom"/>
</dbReference>
<name>A0A914R7N5_9BILA</name>
<dbReference type="WBParaSite" id="PDA_v2.g7604.t1">
    <property type="protein sequence ID" value="PDA_v2.g7604.t1"/>
    <property type="gene ID" value="PDA_v2.g7604"/>
</dbReference>